<proteinExistence type="predicted"/>
<reference evidence="1" key="1">
    <citation type="submission" date="2020-05" db="EMBL/GenBank/DDBJ databases">
        <title>Identification of trans-AT polyketide cluster in two marine bacteria, producers of a novel glutaramide-containing polyketide sesbanimide D and analogs.</title>
        <authorList>
            <person name="Kacar D."/>
            <person name="Rodriguez P."/>
            <person name="Canedo L."/>
            <person name="Gonzalez E."/>
            <person name="Galan B."/>
            <person name="De La Calle F."/>
            <person name="Garcia J.L."/>
        </authorList>
    </citation>
    <scope>NUCLEOTIDE SEQUENCE</scope>
    <source>
        <strain evidence="1">PHM038</strain>
    </source>
</reference>
<organism evidence="1 2">
    <name type="scientific">Roseibium aggregatum</name>
    <dbReference type="NCBI Taxonomy" id="187304"/>
    <lineage>
        <taxon>Bacteria</taxon>
        <taxon>Pseudomonadati</taxon>
        <taxon>Pseudomonadota</taxon>
        <taxon>Alphaproteobacteria</taxon>
        <taxon>Hyphomicrobiales</taxon>
        <taxon>Stappiaceae</taxon>
        <taxon>Roseibium</taxon>
    </lineage>
</organism>
<accession>A0A926NYB3</accession>
<name>A0A926NYB3_9HYPH</name>
<evidence type="ECO:0000313" key="2">
    <source>
        <dbReference type="Proteomes" id="UP000598467"/>
    </source>
</evidence>
<protein>
    <submittedName>
        <fullName evidence="1">Uncharacterized protein</fullName>
    </submittedName>
</protein>
<dbReference type="Proteomes" id="UP000598467">
    <property type="component" value="Unassembled WGS sequence"/>
</dbReference>
<comment type="caution">
    <text evidence="1">The sequence shown here is derived from an EMBL/GenBank/DDBJ whole genome shotgun (WGS) entry which is preliminary data.</text>
</comment>
<sequence length="275" mass="30950">MSALAETLTGDITDRDVLGLWRRAYIKAPAENPSHEDHETRVYWFQAPELYADLRVPAEFASGFGGAALKDLDTDTLFRLGKCEGFAGISTVEDSVCTWRRFINLQGPEEGKDIGRLCHAPDGMYEYGVEADFVELWQNDPSRSSGMRAEIYSDGDGRIAILVHSATHFLFACDRPERTRRLTPFQVELADALICPNPQMDLLNSLFEAEYSFGHLHSGAAVIDLSTLPTRVGDCLFEDVPVNGDPFRTNHRSFDGLPYNRQWYKVARDRLPELL</sequence>
<dbReference type="RefSeq" id="WP_190293316.1">
    <property type="nucleotide sequence ID" value="NZ_JABFCZ010000024.1"/>
</dbReference>
<evidence type="ECO:0000313" key="1">
    <source>
        <dbReference type="EMBL" id="MBD1548629.1"/>
    </source>
</evidence>
<dbReference type="EMBL" id="JABFCZ010000024">
    <property type="protein sequence ID" value="MBD1548629.1"/>
    <property type="molecule type" value="Genomic_DNA"/>
</dbReference>
<gene>
    <name evidence="1" type="ORF">HK439_20385</name>
</gene>
<dbReference type="AlphaFoldDB" id="A0A926NYB3"/>